<feature type="non-terminal residue" evidence="1">
    <location>
        <position position="1"/>
    </location>
</feature>
<comment type="caution">
    <text evidence="1">The sequence shown here is derived from an EMBL/GenBank/DDBJ whole genome shotgun (WGS) entry which is preliminary data.</text>
</comment>
<sequence>MSTDIVLVEGISDTKRELEKARRELLELKYRVFYSRPLPSLDSIQVSIPKLDDNNDQRSIDKYEKIIHRNKLDVMTIKILEAETKFYQCSKRFDDELSTMWRNHRELVKNKGMPTQLTDIINQRLTIMSDRWRDIYIYRIQCFSLASYYNDIDPMLER</sequence>
<dbReference type="AlphaFoldDB" id="A0A8S3IH47"/>
<proteinExistence type="predicted"/>
<accession>A0A8S3IH47</accession>
<dbReference type="EMBL" id="CAJOBJ010343689">
    <property type="protein sequence ID" value="CAF5198299.1"/>
    <property type="molecule type" value="Genomic_DNA"/>
</dbReference>
<protein>
    <submittedName>
        <fullName evidence="1">Uncharacterized protein</fullName>
    </submittedName>
</protein>
<dbReference type="Proteomes" id="UP000681720">
    <property type="component" value="Unassembled WGS sequence"/>
</dbReference>
<evidence type="ECO:0000313" key="2">
    <source>
        <dbReference type="Proteomes" id="UP000681720"/>
    </source>
</evidence>
<name>A0A8S3IH47_9BILA</name>
<evidence type="ECO:0000313" key="1">
    <source>
        <dbReference type="EMBL" id="CAF5198299.1"/>
    </source>
</evidence>
<organism evidence="1 2">
    <name type="scientific">Rotaria magnacalcarata</name>
    <dbReference type="NCBI Taxonomy" id="392030"/>
    <lineage>
        <taxon>Eukaryota</taxon>
        <taxon>Metazoa</taxon>
        <taxon>Spiralia</taxon>
        <taxon>Gnathifera</taxon>
        <taxon>Rotifera</taxon>
        <taxon>Eurotatoria</taxon>
        <taxon>Bdelloidea</taxon>
        <taxon>Philodinida</taxon>
        <taxon>Philodinidae</taxon>
        <taxon>Rotaria</taxon>
    </lineage>
</organism>
<reference evidence="1" key="1">
    <citation type="submission" date="2021-02" db="EMBL/GenBank/DDBJ databases">
        <authorList>
            <person name="Nowell W R."/>
        </authorList>
    </citation>
    <scope>NUCLEOTIDE SEQUENCE</scope>
</reference>
<gene>
    <name evidence="1" type="ORF">GIL414_LOCUS75712</name>
</gene>